<dbReference type="Proteomes" id="UP001152795">
    <property type="component" value="Unassembled WGS sequence"/>
</dbReference>
<dbReference type="AlphaFoldDB" id="A0A7D9DT73"/>
<accession>A0A7D9DT73</accession>
<proteinExistence type="predicted"/>
<keyword evidence="2" id="KW-1185">Reference proteome</keyword>
<dbReference type="GO" id="GO:0008270">
    <property type="term" value="F:zinc ion binding"/>
    <property type="evidence" value="ECO:0007669"/>
    <property type="project" value="InterPro"/>
</dbReference>
<gene>
    <name evidence="1" type="ORF">PACLA_8A051261</name>
</gene>
<dbReference type="SUPFAM" id="SSF57845">
    <property type="entry name" value="B-box zinc-binding domain"/>
    <property type="match status" value="1"/>
</dbReference>
<reference evidence="1" key="1">
    <citation type="submission" date="2020-04" db="EMBL/GenBank/DDBJ databases">
        <authorList>
            <person name="Alioto T."/>
            <person name="Alioto T."/>
            <person name="Gomez Garrido J."/>
        </authorList>
    </citation>
    <scope>NUCLEOTIDE SEQUENCE</scope>
    <source>
        <strain evidence="1">A484AB</strain>
    </source>
</reference>
<sequence length="281" mass="31952">MFCHDEEEAVCMNCTTYGKHKTHKVSKLTWFSDQQADSIQHKIDCTADVIDHYEDLKSALGSRKHCLKHKVKYIQNTITSRFSQIQSEINSILDAKQESVLSQLDKCSSSQISLLEMQEEAASNFICKLDEKRNYADNFLTDSDESSIAKEKNLHSDMLECLNEAQSHKMLINDMYEVRIDESDHIVKSVNEMVDAWVCSIEETKQDPSLESVSTIWEKQTPCFGDSMNIMFGEASEVVVNNPFEGIDCKLLCDGELQHCATNCYGETNCDLETESDILLL</sequence>
<name>A0A7D9DT73_PARCT</name>
<dbReference type="PROSITE" id="PS50119">
    <property type="entry name" value="ZF_BBOX"/>
    <property type="match status" value="1"/>
</dbReference>
<evidence type="ECO:0000313" key="2">
    <source>
        <dbReference type="Proteomes" id="UP001152795"/>
    </source>
</evidence>
<protein>
    <submittedName>
        <fullName evidence="1">E3 ubiquitin ISG15 ligase TRIM25-like isoform X2</fullName>
    </submittedName>
</protein>
<dbReference type="EMBL" id="CACRXK020002008">
    <property type="protein sequence ID" value="CAB3992242.1"/>
    <property type="molecule type" value="Genomic_DNA"/>
</dbReference>
<dbReference type="InterPro" id="IPR000315">
    <property type="entry name" value="Znf_B-box"/>
</dbReference>
<organism evidence="1 2">
    <name type="scientific">Paramuricea clavata</name>
    <name type="common">Red gorgonian</name>
    <name type="synonym">Violescent sea-whip</name>
    <dbReference type="NCBI Taxonomy" id="317549"/>
    <lineage>
        <taxon>Eukaryota</taxon>
        <taxon>Metazoa</taxon>
        <taxon>Cnidaria</taxon>
        <taxon>Anthozoa</taxon>
        <taxon>Octocorallia</taxon>
        <taxon>Malacalcyonacea</taxon>
        <taxon>Plexauridae</taxon>
        <taxon>Paramuricea</taxon>
    </lineage>
</organism>
<dbReference type="CDD" id="cd19756">
    <property type="entry name" value="Bbox2"/>
    <property type="match status" value="1"/>
</dbReference>
<comment type="caution">
    <text evidence="1">The sequence shown here is derived from an EMBL/GenBank/DDBJ whole genome shotgun (WGS) entry which is preliminary data.</text>
</comment>
<evidence type="ECO:0000313" key="1">
    <source>
        <dbReference type="EMBL" id="CAB3992242.1"/>
    </source>
</evidence>
<dbReference type="OrthoDB" id="654191at2759"/>
<dbReference type="Gene3D" id="3.30.160.60">
    <property type="entry name" value="Classic Zinc Finger"/>
    <property type="match status" value="1"/>
</dbReference>